<evidence type="ECO:0000313" key="2">
    <source>
        <dbReference type="Proteomes" id="UP000298285"/>
    </source>
</evidence>
<reference evidence="1 2" key="1">
    <citation type="submission" date="2019-03" db="EMBL/GenBank/DDBJ databases">
        <title>Diversity of the mouse oral microbiome.</title>
        <authorList>
            <person name="Joseph S."/>
            <person name="Aduse-Opoku J."/>
            <person name="Curtis M."/>
            <person name="Wade W."/>
            <person name="Hashim A."/>
        </authorList>
    </citation>
    <scope>NUCLEOTIDE SEQUENCE [LARGE SCALE GENOMIC DNA]</scope>
    <source>
        <strain evidence="1 2">P11</strain>
    </source>
</reference>
<sequence length="642" mass="70080">MKTKLSILLFFLLYITGGITEIYSQVTIGAGEPAEKYATLQIRDKTSQSLNDLGGVTSEKGGLLLPRVELKKKDQLLPFATQDEVDLNSQAYKDAKIAHIGLIVYNLTEDASQDLCRGLNQWDGNQWNCFQYKMGNAIALLGNCDSLLFLGQYQNGVSLKSENYMNIPLHVTKPGGYTISAKSDKDNGYYFTTSGIFLTTGYYYVSVPGAGTPNKHTTGTSGDLMKVNINGKEITGCEKYIDVIDSSKKASFLMNCLDIKVGGVYKVNYSLIASQHYIDIPLKVDSEALGSTYVIRTNEVDGISFSGEGLLTSVNQTVRLIGTGIPTNTKKKLMTITSNSTKSASICETTIATSIPRKRILALGQGVNNVANYQSGGNVLMNNPRAFGTLTSSIVASEGFEITSISDSIPPAATLKSLLDAKPDIVIIGRVTHIRAEQAGYLSDYINKKGVVLLFSDGDGGEDAGSVGNIMRAVFGKTTIYQRRMHNGGVIYKFGMVNDEILNGPFGDVRTRYWGKDLSPTCGLEGIPSDKIDVYSYGFTPTRELIVNETESVTAFKHKKLNFIYVGDGGFFSYVPAIPVSPDKMPFRLEIGTLLPIERFRFGINKIDSRMNMMYSVCNSIFFANALAWAIKQAELNGINTP</sequence>
<comment type="caution">
    <text evidence="1">The sequence shown here is derived from an EMBL/GenBank/DDBJ whole genome shotgun (WGS) entry which is preliminary data.</text>
</comment>
<name>A0A4Y9ITA6_9BACT</name>
<dbReference type="RefSeq" id="WP_135103979.1">
    <property type="nucleotide sequence ID" value="NZ_JADGKW010000001.1"/>
</dbReference>
<proteinExistence type="predicted"/>
<dbReference type="EMBL" id="SPPK01000001">
    <property type="protein sequence ID" value="TFU90954.1"/>
    <property type="molecule type" value="Genomic_DNA"/>
</dbReference>
<accession>A0A4Y9ITA6</accession>
<dbReference type="Proteomes" id="UP000298285">
    <property type="component" value="Unassembled WGS sequence"/>
</dbReference>
<dbReference type="AlphaFoldDB" id="A0A4Y9ITA6"/>
<protein>
    <submittedName>
        <fullName evidence="1">Uncharacterized protein</fullName>
    </submittedName>
</protein>
<evidence type="ECO:0000313" key="1">
    <source>
        <dbReference type="EMBL" id="TFU90954.1"/>
    </source>
</evidence>
<organism evidence="1 2">
    <name type="scientific">Dysgonomonas mossii</name>
    <dbReference type="NCBI Taxonomy" id="163665"/>
    <lineage>
        <taxon>Bacteria</taxon>
        <taxon>Pseudomonadati</taxon>
        <taxon>Bacteroidota</taxon>
        <taxon>Bacteroidia</taxon>
        <taxon>Bacteroidales</taxon>
        <taxon>Dysgonomonadaceae</taxon>
        <taxon>Dysgonomonas</taxon>
    </lineage>
</organism>
<gene>
    <name evidence="1" type="ORF">E4T88_02950</name>
</gene>
<dbReference type="OrthoDB" id="1377352at2"/>